<dbReference type="AlphaFoldDB" id="A0A371EJP3"/>
<dbReference type="Proteomes" id="UP000257109">
    <property type="component" value="Unassembled WGS sequence"/>
</dbReference>
<gene>
    <name evidence="1" type="ORF">CR513_55027</name>
</gene>
<feature type="non-terminal residue" evidence="1">
    <location>
        <position position="1"/>
    </location>
</feature>
<protein>
    <submittedName>
        <fullName evidence="1">Uncharacterized protein</fullName>
    </submittedName>
</protein>
<dbReference type="OrthoDB" id="1932595at2759"/>
<evidence type="ECO:0000313" key="2">
    <source>
        <dbReference type="Proteomes" id="UP000257109"/>
    </source>
</evidence>
<proteinExistence type="predicted"/>
<keyword evidence="2" id="KW-1185">Reference proteome</keyword>
<organism evidence="1 2">
    <name type="scientific">Mucuna pruriens</name>
    <name type="common">Velvet bean</name>
    <name type="synonym">Dolichos pruriens</name>
    <dbReference type="NCBI Taxonomy" id="157652"/>
    <lineage>
        <taxon>Eukaryota</taxon>
        <taxon>Viridiplantae</taxon>
        <taxon>Streptophyta</taxon>
        <taxon>Embryophyta</taxon>
        <taxon>Tracheophyta</taxon>
        <taxon>Spermatophyta</taxon>
        <taxon>Magnoliopsida</taxon>
        <taxon>eudicotyledons</taxon>
        <taxon>Gunneridae</taxon>
        <taxon>Pentapetalae</taxon>
        <taxon>rosids</taxon>
        <taxon>fabids</taxon>
        <taxon>Fabales</taxon>
        <taxon>Fabaceae</taxon>
        <taxon>Papilionoideae</taxon>
        <taxon>50 kb inversion clade</taxon>
        <taxon>NPAAA clade</taxon>
        <taxon>indigoferoid/millettioid clade</taxon>
        <taxon>Phaseoleae</taxon>
        <taxon>Mucuna</taxon>
    </lineage>
</organism>
<evidence type="ECO:0000313" key="1">
    <source>
        <dbReference type="EMBL" id="RDX66226.1"/>
    </source>
</evidence>
<reference evidence="1" key="1">
    <citation type="submission" date="2018-05" db="EMBL/GenBank/DDBJ databases">
        <title>Draft genome of Mucuna pruriens seed.</title>
        <authorList>
            <person name="Nnadi N.E."/>
            <person name="Vos R."/>
            <person name="Hasami M.H."/>
            <person name="Devisetty U.K."/>
            <person name="Aguiy J.C."/>
        </authorList>
    </citation>
    <scope>NUCLEOTIDE SEQUENCE [LARGE SCALE GENOMIC DNA]</scope>
    <source>
        <strain evidence="1">JCA_2017</strain>
    </source>
</reference>
<comment type="caution">
    <text evidence="1">The sequence shown here is derived from an EMBL/GenBank/DDBJ whole genome shotgun (WGS) entry which is preliminary data.</text>
</comment>
<accession>A0A371EJP3</accession>
<sequence>MGTCSLRCVLQLLYNIDMVWLVVRHPKPKSFQWTIVYDILCSDAKKPLYIRCTNFTSFFFTVLRLINLKVRSGWSDKIFTELFELLKNMLLKGNTLLNHNYENYKCPKCEESWYKRKMVILVVNNESRNLRITLAIDGMNNNLSNKYFMACFVGDLLHASLVVHEI</sequence>
<name>A0A371EJP3_MUCPR</name>
<dbReference type="EMBL" id="QJKJ01013537">
    <property type="protein sequence ID" value="RDX66226.1"/>
    <property type="molecule type" value="Genomic_DNA"/>
</dbReference>